<dbReference type="EMBL" id="CACVAU010000052">
    <property type="protein sequence ID" value="CAA6817696.1"/>
    <property type="molecule type" value="Genomic_DNA"/>
</dbReference>
<keyword evidence="5 8" id="KW-0830">Ubiquinone</keyword>
<dbReference type="GO" id="GO:0008137">
    <property type="term" value="F:NADH dehydrogenase (ubiquinone) activity"/>
    <property type="evidence" value="ECO:0007669"/>
    <property type="project" value="InterPro"/>
</dbReference>
<feature type="transmembrane region" description="Helical" evidence="5">
    <location>
        <begin position="135"/>
        <end position="155"/>
    </location>
</feature>
<keyword evidence="5" id="KW-0874">Quinone</keyword>
<feature type="transmembrane region" description="Helical" evidence="5">
    <location>
        <begin position="279"/>
        <end position="301"/>
    </location>
</feature>
<keyword evidence="8" id="KW-0560">Oxidoreductase</keyword>
<keyword evidence="5" id="KW-1003">Cell membrane</keyword>
<dbReference type="InterPro" id="IPR010096">
    <property type="entry name" value="NADH-Q_OxRdtase_suN/2"/>
</dbReference>
<dbReference type="NCBIfam" id="NF004444">
    <property type="entry name" value="PRK05777.2-2"/>
    <property type="match status" value="1"/>
</dbReference>
<dbReference type="EC" id="7.1.1.-" evidence="5"/>
<keyword evidence="2 5" id="KW-0812">Transmembrane</keyword>
<evidence type="ECO:0000256" key="3">
    <source>
        <dbReference type="ARBA" id="ARBA00022989"/>
    </source>
</evidence>
<sequence length="502" mass="55311">MLEPVNISLESLNLMTLMPMLIAIGGGLMILFIDLIKDNLHKSLYVMLTVLILLVDLGVTLSLTYGASEKGFFDVMLIDGVSIISQVLILVASILFIPLALTSKRFHEYSYPEFFALFMFMIAGFQFMVSSDNLILIFVGLETASLSLYTLIAMHNRSNSFEAAVKYFTMGALAAAFFTMGSAVLYAVSGSLELGQIATAIADRVNEPGITILLLGGAGLLLTAFAFKLSLFPFHTWAPDVYEGASAPLAGYMSVVPKVAAFVVSMRIFEMFIDLQILWVQNMIIFLAVITMTLANLMALVQQDVKRMLAYSSISHAGFVMVAIALATDKANTGVFLYYALFMFTNLGAFAMLWVSRHKDRVHHERFDHPYEKFSGMIRIMPMGAVVMALFMLSLAGVPPFSVFWGKIYLMSATVDAGYIWLAVVMGLNSAIAAYYYLKLIVFMFLKEPTEAVTQETTYYNVSKPLLTILALAVIVTVASILMVNPLIEYITSLVKASNFGI</sequence>
<evidence type="ECO:0000256" key="6">
    <source>
        <dbReference type="RuleBase" id="RU000320"/>
    </source>
</evidence>
<dbReference type="NCBIfam" id="TIGR01770">
    <property type="entry name" value="NDH_I_N"/>
    <property type="match status" value="1"/>
</dbReference>
<feature type="transmembrane region" description="Helical" evidence="5">
    <location>
        <begin position="249"/>
        <end position="273"/>
    </location>
</feature>
<evidence type="ECO:0000256" key="5">
    <source>
        <dbReference type="HAMAP-Rule" id="MF_00445"/>
    </source>
</evidence>
<evidence type="ECO:0000256" key="2">
    <source>
        <dbReference type="ARBA" id="ARBA00022692"/>
    </source>
</evidence>
<proteinExistence type="inferred from homology"/>
<feature type="transmembrane region" description="Helical" evidence="5">
    <location>
        <begin position="167"/>
        <end position="189"/>
    </location>
</feature>
<feature type="transmembrane region" description="Helical" evidence="5">
    <location>
        <begin position="209"/>
        <end position="229"/>
    </location>
</feature>
<feature type="transmembrane region" description="Helical" evidence="5">
    <location>
        <begin position="109"/>
        <end position="129"/>
    </location>
</feature>
<comment type="function">
    <text evidence="5">NDH-1 shuttles electrons from NADH, via FMN and iron-sulfur (Fe-S) centers, to quinones in the respiratory chain. The immediate electron acceptor for the enzyme in this species is believed to be ubiquinone. Couples the redox reaction to proton translocation (for every two electrons transferred, four hydrogen ions are translocated across the cytoplasmic membrane), and thus conserves the redox energy in a proton gradient.</text>
</comment>
<reference evidence="8" key="1">
    <citation type="submission" date="2020-01" db="EMBL/GenBank/DDBJ databases">
        <authorList>
            <person name="Meier V. D."/>
            <person name="Meier V D."/>
        </authorList>
    </citation>
    <scope>NUCLEOTIDE SEQUENCE</scope>
    <source>
        <strain evidence="8">HLG_WM_MAG_05</strain>
    </source>
</reference>
<evidence type="ECO:0000256" key="4">
    <source>
        <dbReference type="ARBA" id="ARBA00023136"/>
    </source>
</evidence>
<dbReference type="GO" id="GO:0042773">
    <property type="term" value="P:ATP synthesis coupled electron transport"/>
    <property type="evidence" value="ECO:0007669"/>
    <property type="project" value="InterPro"/>
</dbReference>
<dbReference type="GO" id="GO:0005886">
    <property type="term" value="C:plasma membrane"/>
    <property type="evidence" value="ECO:0007669"/>
    <property type="project" value="UniProtKB-SubCell"/>
</dbReference>
<feature type="transmembrane region" description="Helical" evidence="5">
    <location>
        <begin position="44"/>
        <end position="63"/>
    </location>
</feature>
<feature type="domain" description="NADH:quinone oxidoreductase/Mrp antiporter transmembrane" evidence="7">
    <location>
        <begin position="131"/>
        <end position="432"/>
    </location>
</feature>
<feature type="transmembrane region" description="Helical" evidence="5">
    <location>
        <begin position="466"/>
        <end position="488"/>
    </location>
</feature>
<dbReference type="GO" id="GO:0012505">
    <property type="term" value="C:endomembrane system"/>
    <property type="evidence" value="ECO:0007669"/>
    <property type="project" value="UniProtKB-SubCell"/>
</dbReference>
<dbReference type="GO" id="GO:0050136">
    <property type="term" value="F:NADH dehydrogenase (quinone) (non-electrogenic) activity"/>
    <property type="evidence" value="ECO:0007669"/>
    <property type="project" value="UniProtKB-UniRule"/>
</dbReference>
<protein>
    <recommendedName>
        <fullName evidence="5">NADH-quinone oxidoreductase subunit N</fullName>
        <ecNumber evidence="5">7.1.1.-</ecNumber>
    </recommendedName>
    <alternativeName>
        <fullName evidence="5">NADH dehydrogenase I subunit N</fullName>
    </alternativeName>
    <alternativeName>
        <fullName evidence="5">NDH-1 subunit N</fullName>
    </alternativeName>
</protein>
<feature type="transmembrane region" description="Helical" evidence="5">
    <location>
        <begin position="12"/>
        <end position="32"/>
    </location>
</feature>
<keyword evidence="5" id="KW-0520">NAD</keyword>
<dbReference type="AlphaFoldDB" id="A0A6S6TRK7"/>
<feature type="transmembrane region" description="Helical" evidence="5">
    <location>
        <begin position="418"/>
        <end position="438"/>
    </location>
</feature>
<feature type="transmembrane region" description="Helical" evidence="5">
    <location>
        <begin position="376"/>
        <end position="398"/>
    </location>
</feature>
<comment type="catalytic activity">
    <reaction evidence="5">
        <text>a quinone + NADH + 5 H(+)(in) = a quinol + NAD(+) + 4 H(+)(out)</text>
        <dbReference type="Rhea" id="RHEA:57888"/>
        <dbReference type="ChEBI" id="CHEBI:15378"/>
        <dbReference type="ChEBI" id="CHEBI:24646"/>
        <dbReference type="ChEBI" id="CHEBI:57540"/>
        <dbReference type="ChEBI" id="CHEBI:57945"/>
        <dbReference type="ChEBI" id="CHEBI:132124"/>
    </reaction>
</comment>
<keyword evidence="5" id="KW-1278">Translocase</keyword>
<dbReference type="Pfam" id="PF00361">
    <property type="entry name" value="Proton_antipo_M"/>
    <property type="match status" value="1"/>
</dbReference>
<comment type="subcellular location">
    <subcellularLocation>
        <location evidence="5">Cell membrane</location>
        <topology evidence="5">Multi-pass membrane protein</topology>
    </subcellularLocation>
    <subcellularLocation>
        <location evidence="1">Endomembrane system</location>
        <topology evidence="1">Multi-pass membrane protein</topology>
    </subcellularLocation>
    <subcellularLocation>
        <location evidence="6">Membrane</location>
        <topology evidence="6">Multi-pass membrane protein</topology>
    </subcellularLocation>
</comment>
<dbReference type="GO" id="GO:0048038">
    <property type="term" value="F:quinone binding"/>
    <property type="evidence" value="ECO:0007669"/>
    <property type="project" value="UniProtKB-KW"/>
</dbReference>
<comment type="similarity">
    <text evidence="5">Belongs to the complex I subunit 2 family.</text>
</comment>
<accession>A0A6S6TRK7</accession>
<dbReference type="PRINTS" id="PR01434">
    <property type="entry name" value="NADHDHGNASE5"/>
</dbReference>
<dbReference type="PANTHER" id="PTHR22773">
    <property type="entry name" value="NADH DEHYDROGENASE"/>
    <property type="match status" value="1"/>
</dbReference>
<name>A0A6S6TRK7_9BACT</name>
<organism evidence="8">
    <name type="scientific">uncultured Sulfurovum sp</name>
    <dbReference type="NCBI Taxonomy" id="269237"/>
    <lineage>
        <taxon>Bacteria</taxon>
        <taxon>Pseudomonadati</taxon>
        <taxon>Campylobacterota</taxon>
        <taxon>Epsilonproteobacteria</taxon>
        <taxon>Campylobacterales</taxon>
        <taxon>Sulfurovaceae</taxon>
        <taxon>Sulfurovum</taxon>
        <taxon>environmental samples</taxon>
    </lineage>
</organism>
<keyword evidence="4 5" id="KW-0472">Membrane</keyword>
<gene>
    <name evidence="5" type="primary">nuoN</name>
    <name evidence="8" type="ORF">HELGO_WM4797</name>
</gene>
<keyword evidence="5" id="KW-0813">Transport</keyword>
<dbReference type="HAMAP" id="MF_00445">
    <property type="entry name" value="NDH1_NuoN_1"/>
    <property type="match status" value="1"/>
</dbReference>
<keyword evidence="3 5" id="KW-1133">Transmembrane helix</keyword>
<evidence type="ECO:0000256" key="1">
    <source>
        <dbReference type="ARBA" id="ARBA00004127"/>
    </source>
</evidence>
<feature type="transmembrane region" description="Helical" evidence="5">
    <location>
        <begin position="334"/>
        <end position="355"/>
    </location>
</feature>
<feature type="transmembrane region" description="Helical" evidence="5">
    <location>
        <begin position="308"/>
        <end position="328"/>
    </location>
</feature>
<comment type="subunit">
    <text evidence="5">NDH-1 is composed of 14 different subunits. Subunits NuoA, H, J, K, L, M, N constitute the membrane sector of the complex.</text>
</comment>
<evidence type="ECO:0000259" key="7">
    <source>
        <dbReference type="Pfam" id="PF00361"/>
    </source>
</evidence>
<evidence type="ECO:0000313" key="8">
    <source>
        <dbReference type="EMBL" id="CAA6817696.1"/>
    </source>
</evidence>
<feature type="transmembrane region" description="Helical" evidence="5">
    <location>
        <begin position="83"/>
        <end position="102"/>
    </location>
</feature>
<dbReference type="InterPro" id="IPR001750">
    <property type="entry name" value="ND/Mrp_TM"/>
</dbReference>